<dbReference type="Proteomes" id="UP000291088">
    <property type="component" value="Unassembled WGS sequence"/>
</dbReference>
<dbReference type="AlphaFoldDB" id="A0A4Q2TYJ2"/>
<dbReference type="EMBL" id="SDVB01000065">
    <property type="protein sequence ID" value="RYC26317.1"/>
    <property type="molecule type" value="Genomic_DNA"/>
</dbReference>
<reference evidence="2 3" key="1">
    <citation type="submission" date="2019-01" db="EMBL/GenBank/DDBJ databases">
        <authorList>
            <person name="Deng T."/>
        </authorList>
    </citation>
    <scope>NUCLEOTIDE SEQUENCE [LARGE SCALE GENOMIC DNA]</scope>
    <source>
        <strain evidence="2 3">F8825</strain>
    </source>
</reference>
<proteinExistence type="predicted"/>
<evidence type="ECO:0000313" key="3">
    <source>
        <dbReference type="Proteomes" id="UP000291088"/>
    </source>
</evidence>
<keyword evidence="1" id="KW-0472">Membrane</keyword>
<evidence type="ECO:0000256" key="1">
    <source>
        <dbReference type="SAM" id="Phobius"/>
    </source>
</evidence>
<comment type="caution">
    <text evidence="2">The sequence shown here is derived from an EMBL/GenBank/DDBJ whole genome shotgun (WGS) entry which is preliminary data.</text>
</comment>
<sequence length="62" mass="7277">MTQFFNRLRRLRRNEWELVASALIALGVFMMMQPFALSLYTYSFVVTLVGTVMFVIVSHFPE</sequence>
<keyword evidence="1" id="KW-0812">Transmembrane</keyword>
<keyword evidence="3" id="KW-1185">Reference proteome</keyword>
<accession>A0A4Q2TYJ2</accession>
<dbReference type="RefSeq" id="WP_129330379.1">
    <property type="nucleotide sequence ID" value="NZ_SDVB01000065.1"/>
</dbReference>
<feature type="transmembrane region" description="Helical" evidence="1">
    <location>
        <begin position="39"/>
        <end position="60"/>
    </location>
</feature>
<organism evidence="2 3">
    <name type="scientific">Ciceribacter ferrooxidans</name>
    <dbReference type="NCBI Taxonomy" id="2509717"/>
    <lineage>
        <taxon>Bacteria</taxon>
        <taxon>Pseudomonadati</taxon>
        <taxon>Pseudomonadota</taxon>
        <taxon>Alphaproteobacteria</taxon>
        <taxon>Hyphomicrobiales</taxon>
        <taxon>Rhizobiaceae</taxon>
        <taxon>Ciceribacter</taxon>
    </lineage>
</organism>
<keyword evidence="1" id="KW-1133">Transmembrane helix</keyword>
<gene>
    <name evidence="2" type="ORF">EUU22_01660</name>
</gene>
<name>A0A4Q2TYJ2_9HYPH</name>
<protein>
    <submittedName>
        <fullName evidence="2">Uncharacterized protein</fullName>
    </submittedName>
</protein>
<evidence type="ECO:0000313" key="2">
    <source>
        <dbReference type="EMBL" id="RYC26317.1"/>
    </source>
</evidence>
<dbReference type="OrthoDB" id="9807249at2"/>